<protein>
    <submittedName>
        <fullName evidence="2">5 protein</fullName>
    </submittedName>
</protein>
<dbReference type="EMBL" id="FBWG01000050">
    <property type="protein sequence ID" value="CUX62675.1"/>
    <property type="molecule type" value="Genomic_DNA"/>
</dbReference>
<evidence type="ECO:0000313" key="2">
    <source>
        <dbReference type="EMBL" id="CUX62675.1"/>
    </source>
</evidence>
<accession>A0A1S7S511</accession>
<reference evidence="2 3" key="1">
    <citation type="submission" date="2016-01" db="EMBL/GenBank/DDBJ databases">
        <authorList>
            <person name="Oliw E.H."/>
        </authorList>
    </citation>
    <scope>NUCLEOTIDE SEQUENCE [LARGE SCALE GENOMIC DNA]</scope>
    <source>
        <strain evidence="2 3">Zutra 3-1</strain>
    </source>
</reference>
<feature type="domain" description="Cytokinin glycosidase" evidence="1">
    <location>
        <begin position="3"/>
        <end position="200"/>
    </location>
</feature>
<dbReference type="Proteomes" id="UP000191987">
    <property type="component" value="Unassembled WGS sequence"/>
</dbReference>
<dbReference type="AlphaFoldDB" id="A0A1S7S511"/>
<sequence>MYYERPVFDIVDTWEIREREVLKPVLSVAEEDYCYFVQNTVASAQRSWVDLVANLFNSPDSDIDDALNRFADAPCLHGPTLEPMNLILKGSPMYVYCSFEEMRSCATKRFYEGISNRGVVICTVPPYAEGVTRDDMSVWQNQACVNTCSGKNDLDAYIAFLPTSSLQESSYWHTKNGIYSFLAPSQTDAFCCEILCVGRALFEDRSRKEKLRNCLLKLLNYRLKLLF</sequence>
<organism evidence="2 3">
    <name type="scientific">Agrobacterium deltaense Zutra 3/1</name>
    <dbReference type="NCBI Taxonomy" id="1183427"/>
    <lineage>
        <taxon>Bacteria</taxon>
        <taxon>Pseudomonadati</taxon>
        <taxon>Pseudomonadota</taxon>
        <taxon>Alphaproteobacteria</taxon>
        <taxon>Hyphomicrobiales</taxon>
        <taxon>Rhizobiaceae</taxon>
        <taxon>Rhizobium/Agrobacterium group</taxon>
        <taxon>Agrobacterium</taxon>
    </lineage>
</organism>
<gene>
    <name evidence="2" type="ORF">AGR7C_pTi0009</name>
</gene>
<evidence type="ECO:0000313" key="3">
    <source>
        <dbReference type="Proteomes" id="UP000191987"/>
    </source>
</evidence>
<evidence type="ECO:0000259" key="1">
    <source>
        <dbReference type="Pfam" id="PF02027"/>
    </source>
</evidence>
<dbReference type="DNASU" id="1137324"/>
<dbReference type="InterPro" id="IPR006064">
    <property type="entry name" value="Glycosidase"/>
</dbReference>
<proteinExistence type="predicted"/>
<name>A0A1S7S511_9HYPH</name>
<dbReference type="Pfam" id="PF02027">
    <property type="entry name" value="RolB_RolC"/>
    <property type="match status" value="1"/>
</dbReference>